<dbReference type="InterPro" id="IPR013103">
    <property type="entry name" value="RVT_2"/>
</dbReference>
<feature type="compositionally biased region" description="Polar residues" evidence="1">
    <location>
        <begin position="725"/>
        <end position="739"/>
    </location>
</feature>
<dbReference type="PROSITE" id="PS50994">
    <property type="entry name" value="INTEGRASE"/>
    <property type="match status" value="1"/>
</dbReference>
<name>A0A812V9R9_9DINO</name>
<dbReference type="Pfam" id="PF07727">
    <property type="entry name" value="RVT_2"/>
    <property type="match status" value="1"/>
</dbReference>
<evidence type="ECO:0000259" key="3">
    <source>
        <dbReference type="PROSITE" id="PS50994"/>
    </source>
</evidence>
<feature type="compositionally biased region" description="Polar residues" evidence="1">
    <location>
        <begin position="678"/>
        <end position="694"/>
    </location>
</feature>
<evidence type="ECO:0000259" key="2">
    <source>
        <dbReference type="PROSITE" id="PS50800"/>
    </source>
</evidence>
<dbReference type="EMBL" id="CAJNDS010002825">
    <property type="protein sequence ID" value="CAE7610579.1"/>
    <property type="molecule type" value="Genomic_DNA"/>
</dbReference>
<dbReference type="OrthoDB" id="423491at2759"/>
<feature type="compositionally biased region" description="Basic and acidic residues" evidence="1">
    <location>
        <begin position="763"/>
        <end position="778"/>
    </location>
</feature>
<protein>
    <submittedName>
        <fullName evidence="4">RE1 protein</fullName>
    </submittedName>
</protein>
<dbReference type="PANTHER" id="PTHR11439:SF483">
    <property type="entry name" value="PEPTIDE SYNTHASE GLIP-LIKE, PUTATIVE (AFU_ORTHOLOGUE AFUA_3G12920)-RELATED"/>
    <property type="match status" value="1"/>
</dbReference>
<feature type="compositionally biased region" description="Basic and acidic residues" evidence="1">
    <location>
        <begin position="796"/>
        <end position="806"/>
    </location>
</feature>
<accession>A0A812V9R9</accession>
<dbReference type="GO" id="GO:0015074">
    <property type="term" value="P:DNA integration"/>
    <property type="evidence" value="ECO:0007669"/>
    <property type="project" value="InterPro"/>
</dbReference>
<dbReference type="InterPro" id="IPR036397">
    <property type="entry name" value="RNaseH_sf"/>
</dbReference>
<gene>
    <name evidence="4" type="primary">RE1</name>
    <name evidence="4" type="ORF">SNAT2548_LOCUS34709</name>
</gene>
<dbReference type="Proteomes" id="UP000604046">
    <property type="component" value="Unassembled WGS sequence"/>
</dbReference>
<feature type="region of interest" description="Disordered" evidence="1">
    <location>
        <begin position="616"/>
        <end position="806"/>
    </location>
</feature>
<dbReference type="CDD" id="cd09272">
    <property type="entry name" value="RNase_HI_RT_Ty1"/>
    <property type="match status" value="1"/>
</dbReference>
<dbReference type="GO" id="GO:0003676">
    <property type="term" value="F:nucleic acid binding"/>
    <property type="evidence" value="ECO:0007669"/>
    <property type="project" value="InterPro"/>
</dbReference>
<dbReference type="InterPro" id="IPR003034">
    <property type="entry name" value="SAP_dom"/>
</dbReference>
<feature type="compositionally biased region" description="Basic and acidic residues" evidence="1">
    <location>
        <begin position="640"/>
        <end position="651"/>
    </location>
</feature>
<evidence type="ECO:0000256" key="1">
    <source>
        <dbReference type="SAM" id="MobiDB-lite"/>
    </source>
</evidence>
<dbReference type="PROSITE" id="PS50800">
    <property type="entry name" value="SAP"/>
    <property type="match status" value="1"/>
</dbReference>
<feature type="domain" description="Integrase catalytic" evidence="3">
    <location>
        <begin position="372"/>
        <end position="546"/>
    </location>
</feature>
<dbReference type="InterPro" id="IPR001584">
    <property type="entry name" value="Integrase_cat-core"/>
</dbReference>
<dbReference type="Gene3D" id="3.30.420.10">
    <property type="entry name" value="Ribonuclease H-like superfamily/Ribonuclease H"/>
    <property type="match status" value="1"/>
</dbReference>
<organism evidence="4 5">
    <name type="scientific">Symbiodinium natans</name>
    <dbReference type="NCBI Taxonomy" id="878477"/>
    <lineage>
        <taxon>Eukaryota</taxon>
        <taxon>Sar</taxon>
        <taxon>Alveolata</taxon>
        <taxon>Dinophyceae</taxon>
        <taxon>Suessiales</taxon>
        <taxon>Symbiodiniaceae</taxon>
        <taxon>Symbiodinium</taxon>
    </lineage>
</organism>
<feature type="compositionally biased region" description="Acidic residues" evidence="1">
    <location>
        <begin position="779"/>
        <end position="795"/>
    </location>
</feature>
<dbReference type="PANTHER" id="PTHR11439">
    <property type="entry name" value="GAG-POL-RELATED RETROTRANSPOSON"/>
    <property type="match status" value="1"/>
</dbReference>
<feature type="compositionally biased region" description="Acidic residues" evidence="1">
    <location>
        <begin position="652"/>
        <end position="664"/>
    </location>
</feature>
<sequence>MRVEGMRRAVLQFSSCSVTEDFVLSDTNNILLSLGRLLKNGWKFVSVGCKQRQGGETWGEETQAGELVSPDGKARVPVEYQRNSLRLTAEVRGVEQVRAVKVTLAYDFGKVPEKDWSLLPNGTPVHRHFGLEFVKPPTGTWKYRTTIVKVGNEWEVIEATELLERKSDLEDRIPGLLFRSEILTFLHRTPEYLDKCLVEEVAPEEAPKEEEKKMEEEPEWFGRERGAPEELQVPVPKGVVKQQGKAGGHQELELDMGSTIVVNGESLTATSEIEKLREGCRYLGLSVSGSKVKMFRRLCNYLTEDRDEDAEEVADRLRKQRPKARTRPGVPEPTEAEIEEHMATHMPMQPWCDFCAAAKSKQDHTPQSSEAKYEDPGKPVIQMDFMYMGQNSVSLIILDSWTRFSWAIPVPGKAPTKKLAEKVVKFSLEMNYISEEVLFAIDVEPATTALLDLIVAIRQKLGYKAGKYPNKPYHKGRTARVERHIQNLRRQSLTMIEMVEDRIGEKIPEDHALRAWAIHHAAWLFNRYHLHSGTQSTAFQLVYGRPYQGQILPFGEYVFGLAKPGGVKNRSLWTGGIWVGKDDRDMDVITSKDGIFTSRSVRRTQPAWRARETLQLQGSPWTKKAPRLGHTAHAAPLPRIVEEPGKEKEGGENEPEPAGDEAGSDVESSKHDTISDLLLSSGQPTPRSSSTDSNQGGGQKRETEGEEREEPAKASKTADAEEPPTKQQKTAESSPTSADPGSPKGSLFPPLYAGQVEEQEDETGYHEDDLWEERVWKECEEEYEADSEGEEEDEDRPPKVSEEELERLDAEAGKAELDKLANMKVVKTIKKEECSEEGKFLTLRTVFDWRKRDGVWKRRCRIVCREFRAGAQSTEETFSPTSGHAAVRMMFLFHLIYNWELTVLDIRDAFLQVTQKALMYADISPWIRTLLGLDEDHVWKVEKCLPGQRSAAEQWFTHLVEILKRLGFEQFVGIPSILKHRVKKIAVSIHVDDELVAGAKGEGRWLICELEKFFKLTVEGPFPSHRGSGEQLHYLKRTYEFLEEGILVTVSKKHYEKLRGLYKLGNRKPRQTPEHQLIGTVDNSKELEENECKKFRSALGTLLYISQDRWDLQHVTKCLASKMSKPTEQALTCLKQALLYVQGTEQLGFLLKYTKVGNKMMDAIYQREEQEEEDEEKKGTHSMEVFTDADWASDREARWSTSSVIVCVNAVPVLSYSRTQKATALSSAESEVLACSGGASEAMLLKKLWMFLAGKLLVEIRMDSSAGRQWMMRTGVGGLKHIDLRVLWLQRGVKNNSFKAKPEYLEGDFSCTILEPWCGMEKVMSVMGKKKQWNMWQVKFAEAKFEHYDSQTILEDENEKNENLFSSM</sequence>
<feature type="compositionally biased region" description="Basic and acidic residues" evidence="1">
    <location>
        <begin position="710"/>
        <end position="719"/>
    </location>
</feature>
<reference evidence="4" key="1">
    <citation type="submission" date="2021-02" db="EMBL/GenBank/DDBJ databases">
        <authorList>
            <person name="Dougan E. K."/>
            <person name="Rhodes N."/>
            <person name="Thang M."/>
            <person name="Chan C."/>
        </authorList>
    </citation>
    <scope>NUCLEOTIDE SEQUENCE</scope>
</reference>
<keyword evidence="5" id="KW-1185">Reference proteome</keyword>
<evidence type="ECO:0000313" key="4">
    <source>
        <dbReference type="EMBL" id="CAE7610579.1"/>
    </source>
</evidence>
<feature type="domain" description="SAP" evidence="2">
    <location>
        <begin position="268"/>
        <end position="302"/>
    </location>
</feature>
<evidence type="ECO:0000313" key="5">
    <source>
        <dbReference type="Proteomes" id="UP000604046"/>
    </source>
</evidence>
<proteinExistence type="predicted"/>
<comment type="caution">
    <text evidence="4">The sequence shown here is derived from an EMBL/GenBank/DDBJ whole genome shotgun (WGS) entry which is preliminary data.</text>
</comment>